<evidence type="ECO:0000313" key="2">
    <source>
        <dbReference type="EMBL" id="KAG2583552.1"/>
    </source>
</evidence>
<accession>A0A8T0RC96</accession>
<proteinExistence type="predicted"/>
<feature type="compositionally biased region" description="Pro residues" evidence="1">
    <location>
        <begin position="23"/>
        <end position="35"/>
    </location>
</feature>
<sequence length="148" mass="15789">MFSFFASPRVPKSRPPSSSSPVPRAPQSPAPPSPRPGRRTCLRRPPPRAPDAAPSPSPCRRPWLRHPPPQWPALAALEHGQASGRPVAAPSAGNRRARRVLAAEHAAPQQAWASNGTQPKASSSLGVLRPGRRCEQEQVGSSSWANSV</sequence>
<feature type="compositionally biased region" description="Polar residues" evidence="1">
    <location>
        <begin position="114"/>
        <end position="125"/>
    </location>
</feature>
<dbReference type="EMBL" id="CM029047">
    <property type="protein sequence ID" value="KAG2583552.1"/>
    <property type="molecule type" value="Genomic_DNA"/>
</dbReference>
<gene>
    <name evidence="2" type="ORF">PVAP13_6KG260500</name>
</gene>
<feature type="compositionally biased region" description="Basic residues" evidence="1">
    <location>
        <begin position="36"/>
        <end position="46"/>
    </location>
</feature>
<comment type="caution">
    <text evidence="2">The sequence shown here is derived from an EMBL/GenBank/DDBJ whole genome shotgun (WGS) entry which is preliminary data.</text>
</comment>
<evidence type="ECO:0000256" key="1">
    <source>
        <dbReference type="SAM" id="MobiDB-lite"/>
    </source>
</evidence>
<evidence type="ECO:0000313" key="3">
    <source>
        <dbReference type="Proteomes" id="UP000823388"/>
    </source>
</evidence>
<feature type="compositionally biased region" description="Low complexity" evidence="1">
    <location>
        <begin position="103"/>
        <end position="113"/>
    </location>
</feature>
<dbReference type="Proteomes" id="UP000823388">
    <property type="component" value="Chromosome 6K"/>
</dbReference>
<feature type="compositionally biased region" description="Pro residues" evidence="1">
    <location>
        <begin position="47"/>
        <end position="71"/>
    </location>
</feature>
<dbReference type="AlphaFoldDB" id="A0A8T0RC96"/>
<keyword evidence="3" id="KW-1185">Reference proteome</keyword>
<protein>
    <submittedName>
        <fullName evidence="2">Uncharacterized protein</fullName>
    </submittedName>
</protein>
<feature type="compositionally biased region" description="Polar residues" evidence="1">
    <location>
        <begin position="138"/>
        <end position="148"/>
    </location>
</feature>
<feature type="region of interest" description="Disordered" evidence="1">
    <location>
        <begin position="1"/>
        <end position="148"/>
    </location>
</feature>
<name>A0A8T0RC96_PANVG</name>
<organism evidence="2 3">
    <name type="scientific">Panicum virgatum</name>
    <name type="common">Blackwell switchgrass</name>
    <dbReference type="NCBI Taxonomy" id="38727"/>
    <lineage>
        <taxon>Eukaryota</taxon>
        <taxon>Viridiplantae</taxon>
        <taxon>Streptophyta</taxon>
        <taxon>Embryophyta</taxon>
        <taxon>Tracheophyta</taxon>
        <taxon>Spermatophyta</taxon>
        <taxon>Magnoliopsida</taxon>
        <taxon>Liliopsida</taxon>
        <taxon>Poales</taxon>
        <taxon>Poaceae</taxon>
        <taxon>PACMAD clade</taxon>
        <taxon>Panicoideae</taxon>
        <taxon>Panicodae</taxon>
        <taxon>Paniceae</taxon>
        <taxon>Panicinae</taxon>
        <taxon>Panicum</taxon>
        <taxon>Panicum sect. Hiantes</taxon>
    </lineage>
</organism>
<reference evidence="2" key="1">
    <citation type="submission" date="2020-05" db="EMBL/GenBank/DDBJ databases">
        <title>WGS assembly of Panicum virgatum.</title>
        <authorList>
            <person name="Lovell J.T."/>
            <person name="Jenkins J."/>
            <person name="Shu S."/>
            <person name="Juenger T.E."/>
            <person name="Schmutz J."/>
        </authorList>
    </citation>
    <scope>NUCLEOTIDE SEQUENCE</scope>
    <source>
        <strain evidence="2">AP13</strain>
    </source>
</reference>
<feature type="compositionally biased region" description="Low complexity" evidence="1">
    <location>
        <begin position="7"/>
        <end position="22"/>
    </location>
</feature>